<accession>A0AA87ZG74</accession>
<evidence type="ECO:0000259" key="5">
    <source>
        <dbReference type="Pfam" id="PF08100"/>
    </source>
</evidence>
<dbReference type="InterPro" id="IPR029063">
    <property type="entry name" value="SAM-dependent_MTases_sf"/>
</dbReference>
<evidence type="ECO:0000256" key="2">
    <source>
        <dbReference type="ARBA" id="ARBA00022679"/>
    </source>
</evidence>
<sequence>MVLKADLELGVLDIIQRAGPGALLSPSQIASELKAHNLDTAALALDRLLRLLSAYSVLTCSVSHNQPDGKALRLCGLAPVSEYFVPNHEGASLAPLLFLMQDKSSRILLTTSYVTNEFHMKRIVACGLQLKQVFLLKDAIVGGGHPCERAHGMNMVGYVRKDGRFGELFKCSVKEFNPILMKRILEIYQGFEGLTSLVDVGGGDGGIEHCAGDMFAAIPKGDAIFMKCLVILKKCYEALPDHGKVIVVDMVISETPETSLASRSLYQFDMFMMNTNMTGKERTETEFQCLAEAAGFSTVRVACSAFNFAVVELFK</sequence>
<dbReference type="Proteomes" id="UP001187192">
    <property type="component" value="Unassembled WGS sequence"/>
</dbReference>
<evidence type="ECO:0000313" key="6">
    <source>
        <dbReference type="EMBL" id="GMN31200.1"/>
    </source>
</evidence>
<dbReference type="EMBL" id="BTGU01000003">
    <property type="protein sequence ID" value="GMN31200.1"/>
    <property type="molecule type" value="Genomic_DNA"/>
</dbReference>
<keyword evidence="7" id="KW-1185">Reference proteome</keyword>
<dbReference type="GO" id="GO:0032259">
    <property type="term" value="P:methylation"/>
    <property type="evidence" value="ECO:0007669"/>
    <property type="project" value="UniProtKB-KW"/>
</dbReference>
<dbReference type="Pfam" id="PF00891">
    <property type="entry name" value="Methyltransf_2"/>
    <property type="match status" value="1"/>
</dbReference>
<evidence type="ECO:0000256" key="3">
    <source>
        <dbReference type="ARBA" id="ARBA00022691"/>
    </source>
</evidence>
<feature type="domain" description="O-methyltransferase dimerisation" evidence="5">
    <location>
        <begin position="1"/>
        <end position="85"/>
    </location>
</feature>
<keyword evidence="1" id="KW-0489">Methyltransferase</keyword>
<dbReference type="Gene3D" id="3.40.50.150">
    <property type="entry name" value="Vaccinia Virus protein VP39"/>
    <property type="match status" value="2"/>
</dbReference>
<dbReference type="PANTHER" id="PTHR11746">
    <property type="entry name" value="O-METHYLTRANSFERASE"/>
    <property type="match status" value="1"/>
</dbReference>
<keyword evidence="3" id="KW-0949">S-adenosyl-L-methionine</keyword>
<dbReference type="Gene3D" id="1.10.10.10">
    <property type="entry name" value="Winged helix-like DNA-binding domain superfamily/Winged helix DNA-binding domain"/>
    <property type="match status" value="1"/>
</dbReference>
<dbReference type="Pfam" id="PF08100">
    <property type="entry name" value="Dimerisation"/>
    <property type="match status" value="1"/>
</dbReference>
<dbReference type="PIRSF" id="PIRSF005739">
    <property type="entry name" value="O-mtase"/>
    <property type="match status" value="1"/>
</dbReference>
<dbReference type="InterPro" id="IPR036388">
    <property type="entry name" value="WH-like_DNA-bd_sf"/>
</dbReference>
<reference evidence="6" key="1">
    <citation type="submission" date="2023-07" db="EMBL/GenBank/DDBJ databases">
        <title>draft genome sequence of fig (Ficus carica).</title>
        <authorList>
            <person name="Takahashi T."/>
            <person name="Nishimura K."/>
        </authorList>
    </citation>
    <scope>NUCLEOTIDE SEQUENCE</scope>
</reference>
<evidence type="ECO:0000313" key="7">
    <source>
        <dbReference type="Proteomes" id="UP001187192"/>
    </source>
</evidence>
<dbReference type="PROSITE" id="PS51683">
    <property type="entry name" value="SAM_OMT_II"/>
    <property type="match status" value="1"/>
</dbReference>
<proteinExistence type="predicted"/>
<name>A0AA87ZG74_FICCA</name>
<dbReference type="AlphaFoldDB" id="A0AA87ZG74"/>
<protein>
    <submittedName>
        <fullName evidence="6">Uncharacterized protein</fullName>
    </submittedName>
</protein>
<dbReference type="GO" id="GO:0008171">
    <property type="term" value="F:O-methyltransferase activity"/>
    <property type="evidence" value="ECO:0007669"/>
    <property type="project" value="InterPro"/>
</dbReference>
<dbReference type="InterPro" id="IPR036390">
    <property type="entry name" value="WH_DNA-bd_sf"/>
</dbReference>
<dbReference type="InterPro" id="IPR012967">
    <property type="entry name" value="COMT_dimerisation"/>
</dbReference>
<comment type="caution">
    <text evidence="6">The sequence shown here is derived from an EMBL/GenBank/DDBJ whole genome shotgun (WGS) entry which is preliminary data.</text>
</comment>
<evidence type="ECO:0000256" key="1">
    <source>
        <dbReference type="ARBA" id="ARBA00022603"/>
    </source>
</evidence>
<dbReference type="InterPro" id="IPR001077">
    <property type="entry name" value="COMT_C"/>
</dbReference>
<dbReference type="SUPFAM" id="SSF53335">
    <property type="entry name" value="S-adenosyl-L-methionine-dependent methyltransferases"/>
    <property type="match status" value="1"/>
</dbReference>
<dbReference type="InterPro" id="IPR016461">
    <property type="entry name" value="COMT-like"/>
</dbReference>
<feature type="domain" description="O-methyltransferase C-terminal" evidence="4">
    <location>
        <begin position="206"/>
        <end position="297"/>
    </location>
</feature>
<dbReference type="GO" id="GO:0046983">
    <property type="term" value="F:protein dimerization activity"/>
    <property type="evidence" value="ECO:0007669"/>
    <property type="project" value="InterPro"/>
</dbReference>
<evidence type="ECO:0000259" key="4">
    <source>
        <dbReference type="Pfam" id="PF00891"/>
    </source>
</evidence>
<keyword evidence="2" id="KW-0808">Transferase</keyword>
<organism evidence="6 7">
    <name type="scientific">Ficus carica</name>
    <name type="common">Common fig</name>
    <dbReference type="NCBI Taxonomy" id="3494"/>
    <lineage>
        <taxon>Eukaryota</taxon>
        <taxon>Viridiplantae</taxon>
        <taxon>Streptophyta</taxon>
        <taxon>Embryophyta</taxon>
        <taxon>Tracheophyta</taxon>
        <taxon>Spermatophyta</taxon>
        <taxon>Magnoliopsida</taxon>
        <taxon>eudicotyledons</taxon>
        <taxon>Gunneridae</taxon>
        <taxon>Pentapetalae</taxon>
        <taxon>rosids</taxon>
        <taxon>fabids</taxon>
        <taxon>Rosales</taxon>
        <taxon>Moraceae</taxon>
        <taxon>Ficeae</taxon>
        <taxon>Ficus</taxon>
    </lineage>
</organism>
<gene>
    <name evidence="6" type="ORF">TIFTF001_003147</name>
</gene>
<dbReference type="FunFam" id="1.10.10.10:FF:000357">
    <property type="entry name" value="Caffeic acid 3-O-methyltransferase"/>
    <property type="match status" value="1"/>
</dbReference>
<dbReference type="SUPFAM" id="SSF46785">
    <property type="entry name" value="Winged helix' DNA-binding domain"/>
    <property type="match status" value="1"/>
</dbReference>